<dbReference type="SUPFAM" id="SSF53098">
    <property type="entry name" value="Ribonuclease H-like"/>
    <property type="match status" value="1"/>
</dbReference>
<dbReference type="FunFam" id="3.30.420.10:FF:000063">
    <property type="entry name" value="Retrovirus-related Pol polyprotein from transposon 297-like Protein"/>
    <property type="match status" value="1"/>
</dbReference>
<dbReference type="PROSITE" id="PS50878">
    <property type="entry name" value="RT_POL"/>
    <property type="match status" value="1"/>
</dbReference>
<feature type="region of interest" description="Disordered" evidence="1">
    <location>
        <begin position="856"/>
        <end position="918"/>
    </location>
</feature>
<organism evidence="4 5">
    <name type="scientific">Littorina saxatilis</name>
    <dbReference type="NCBI Taxonomy" id="31220"/>
    <lineage>
        <taxon>Eukaryota</taxon>
        <taxon>Metazoa</taxon>
        <taxon>Spiralia</taxon>
        <taxon>Lophotrochozoa</taxon>
        <taxon>Mollusca</taxon>
        <taxon>Gastropoda</taxon>
        <taxon>Caenogastropoda</taxon>
        <taxon>Littorinimorpha</taxon>
        <taxon>Littorinoidea</taxon>
        <taxon>Littorinidae</taxon>
        <taxon>Littorina</taxon>
    </lineage>
</organism>
<evidence type="ECO:0000256" key="1">
    <source>
        <dbReference type="SAM" id="MobiDB-lite"/>
    </source>
</evidence>
<dbReference type="CDD" id="cd09274">
    <property type="entry name" value="RNase_HI_RT_Ty3"/>
    <property type="match status" value="1"/>
</dbReference>
<dbReference type="InterPro" id="IPR036397">
    <property type="entry name" value="RNaseH_sf"/>
</dbReference>
<dbReference type="FunFam" id="1.10.340.70:FF:000004">
    <property type="entry name" value="Retrovirus-related Pol polyprotein from transposon 297-like Protein"/>
    <property type="match status" value="1"/>
</dbReference>
<dbReference type="InterPro" id="IPR000477">
    <property type="entry name" value="RT_dom"/>
</dbReference>
<dbReference type="Gene3D" id="3.30.70.270">
    <property type="match status" value="2"/>
</dbReference>
<dbReference type="EMBL" id="JBAMIC010004070">
    <property type="protein sequence ID" value="KAK7088509.1"/>
    <property type="molecule type" value="Genomic_DNA"/>
</dbReference>
<evidence type="ECO:0000313" key="5">
    <source>
        <dbReference type="Proteomes" id="UP001374579"/>
    </source>
</evidence>
<dbReference type="InterPro" id="IPR050951">
    <property type="entry name" value="Retrovirus_Pol_polyprotein"/>
</dbReference>
<dbReference type="Gene3D" id="3.30.420.10">
    <property type="entry name" value="Ribonuclease H-like superfamily/Ribonuclease H"/>
    <property type="match status" value="1"/>
</dbReference>
<dbReference type="PANTHER" id="PTHR37984">
    <property type="entry name" value="PROTEIN CBG26694"/>
    <property type="match status" value="1"/>
</dbReference>
<dbReference type="PROSITE" id="PS50994">
    <property type="entry name" value="INTEGRASE"/>
    <property type="match status" value="1"/>
</dbReference>
<feature type="domain" description="Reverse transcriptase" evidence="2">
    <location>
        <begin position="63"/>
        <end position="240"/>
    </location>
</feature>
<accession>A0AAN9AKK9</accession>
<feature type="compositionally biased region" description="Polar residues" evidence="1">
    <location>
        <begin position="885"/>
        <end position="896"/>
    </location>
</feature>
<dbReference type="FunFam" id="3.10.20.370:FF:000001">
    <property type="entry name" value="Retrovirus-related Pol polyprotein from transposon 17.6-like protein"/>
    <property type="match status" value="1"/>
</dbReference>
<dbReference type="CDD" id="cd01647">
    <property type="entry name" value="RT_LTR"/>
    <property type="match status" value="1"/>
</dbReference>
<dbReference type="InterPro" id="IPR012337">
    <property type="entry name" value="RNaseH-like_sf"/>
</dbReference>
<dbReference type="AlphaFoldDB" id="A0AAN9AKK9"/>
<dbReference type="InterPro" id="IPR043128">
    <property type="entry name" value="Rev_trsase/Diguanyl_cyclase"/>
</dbReference>
<keyword evidence="5" id="KW-1185">Reference proteome</keyword>
<dbReference type="InterPro" id="IPR041577">
    <property type="entry name" value="RT_RNaseH_2"/>
</dbReference>
<protein>
    <submittedName>
        <fullName evidence="4">Uncharacterized protein</fullName>
    </submittedName>
</protein>
<sequence>MGLIKRVDEVYENVFGATGLLKTEPVQIRLRENATPYCVTTARRVPFPIQKKVKDELERMKAAGIIREVKEPTEWCAPMVPVVKPNGKIRVTVDFKFLNMAVTRPNCMIPNLDDIAPKMAGATVFSTLDASSGFFQIPLHKDSMTMTTFMTPLGRFCFERVPMGISLGPEVFQEKMKETLEGLEGCSTIMDDTIVFGKTEKEHDKRLNAVLERIKESGLKLNKSKCFFKKKEVKCFGHIISASGLRPDPEKVKAITEMPAPSSVTELRTVCGMLNYLSKFVSGLATLMKPLTDLMKGNTEWHWGENQQQAFDAVKKKISSAQALGFYSPERKTVVSADSSSYGLGAILMQWNGDQLLPIAYASRTLTDAERRYAQIEKECSASVWACEKFAKYLIGLSQFELQTDHKPLVPLMKNKDIDKAPIRCQRLLIRMMRFNAAVVHIPGKEIIISDALSRSPIPHTADDEKDAEAVTAYVDAIESSWPVTENRLGKLRAATVHDPELQKVIGYVLKGWPYSTPTKLQGYRQAQGELSLVNGLLVYNGRIVVPESQRKEVLKQLHETHQGLHKCRQNAQATVWWPGLSLDLKQLVDSCGICRENRPSQRSEPLRPSILPERPWQKLGADLCTFEGKEYLIVIDYYSRWLEIQQLFSTTAAATIKRFRRLFSTHGIPDMIISDNGPQFQCKEFREFAQEFDFKHQTSSPAFPQANGEAESGVKIAKKILQQESLDVAPLNYRATAHSSTGVSPAQALMGRQLKTKLPVLPENLRPVAVNDGMFREADADYKHKYKQQYDRRHGVVPLAPLKPGDPVLMKTDGEHTWDMKGTVVATDPVNRTYLVNSPSGVFRRNRKHLQQLPTPRRISDSGGTPAAVPDITDSHDSQDIDSRNITGSSPNTIPYETRASHGYTASKPLRFREDTG</sequence>
<name>A0AAN9AKK9_9CAEN</name>
<dbReference type="InterPro" id="IPR043502">
    <property type="entry name" value="DNA/RNA_pol_sf"/>
</dbReference>
<dbReference type="GO" id="GO:0015074">
    <property type="term" value="P:DNA integration"/>
    <property type="evidence" value="ECO:0007669"/>
    <property type="project" value="InterPro"/>
</dbReference>
<dbReference type="InterPro" id="IPR001584">
    <property type="entry name" value="Integrase_cat-core"/>
</dbReference>
<comment type="caution">
    <text evidence="4">The sequence shown here is derived from an EMBL/GenBank/DDBJ whole genome shotgun (WGS) entry which is preliminary data.</text>
</comment>
<dbReference type="Pfam" id="PF00078">
    <property type="entry name" value="RVT_1"/>
    <property type="match status" value="1"/>
</dbReference>
<feature type="compositionally biased region" description="Basic and acidic residues" evidence="1">
    <location>
        <begin position="874"/>
        <end position="884"/>
    </location>
</feature>
<dbReference type="Pfam" id="PF17921">
    <property type="entry name" value="Integrase_H2C2"/>
    <property type="match status" value="1"/>
</dbReference>
<dbReference type="FunFam" id="3.30.70.270:FF:000023">
    <property type="entry name" value="Pol"/>
    <property type="match status" value="1"/>
</dbReference>
<reference evidence="4 5" key="1">
    <citation type="submission" date="2024-02" db="EMBL/GenBank/DDBJ databases">
        <title>Chromosome-scale genome assembly of the rough periwinkle Littorina saxatilis.</title>
        <authorList>
            <person name="De Jode A."/>
            <person name="Faria R."/>
            <person name="Formenti G."/>
            <person name="Sims Y."/>
            <person name="Smith T.P."/>
            <person name="Tracey A."/>
            <person name="Wood J.M.D."/>
            <person name="Zagrodzka Z.B."/>
            <person name="Johannesson K."/>
            <person name="Butlin R.K."/>
            <person name="Leder E.H."/>
        </authorList>
    </citation>
    <scope>NUCLEOTIDE SEQUENCE [LARGE SCALE GENOMIC DNA]</scope>
    <source>
        <strain evidence="4">Snail1</strain>
        <tissue evidence="4">Muscle</tissue>
    </source>
</reference>
<evidence type="ECO:0000259" key="3">
    <source>
        <dbReference type="PROSITE" id="PS50994"/>
    </source>
</evidence>
<dbReference type="Gene3D" id="3.10.10.10">
    <property type="entry name" value="HIV Type 1 Reverse Transcriptase, subunit A, domain 1"/>
    <property type="match status" value="1"/>
</dbReference>
<gene>
    <name evidence="4" type="ORF">V1264_022420</name>
</gene>
<dbReference type="PANTHER" id="PTHR37984:SF9">
    <property type="entry name" value="INTEGRASE CATALYTIC DOMAIN-CONTAINING PROTEIN"/>
    <property type="match status" value="1"/>
</dbReference>
<dbReference type="InterPro" id="IPR041588">
    <property type="entry name" value="Integrase_H2C2"/>
</dbReference>
<dbReference type="GO" id="GO:0003676">
    <property type="term" value="F:nucleic acid binding"/>
    <property type="evidence" value="ECO:0007669"/>
    <property type="project" value="InterPro"/>
</dbReference>
<feature type="domain" description="Integrase catalytic" evidence="3">
    <location>
        <begin position="612"/>
        <end position="723"/>
    </location>
</feature>
<dbReference type="Pfam" id="PF00665">
    <property type="entry name" value="rve"/>
    <property type="match status" value="1"/>
</dbReference>
<evidence type="ECO:0000259" key="2">
    <source>
        <dbReference type="PROSITE" id="PS50878"/>
    </source>
</evidence>
<dbReference type="Gene3D" id="1.10.340.70">
    <property type="match status" value="1"/>
</dbReference>
<dbReference type="Pfam" id="PF17919">
    <property type="entry name" value="RT_RNaseH_2"/>
    <property type="match status" value="1"/>
</dbReference>
<evidence type="ECO:0000313" key="4">
    <source>
        <dbReference type="EMBL" id="KAK7088509.1"/>
    </source>
</evidence>
<proteinExistence type="predicted"/>
<dbReference type="SUPFAM" id="SSF56672">
    <property type="entry name" value="DNA/RNA polymerases"/>
    <property type="match status" value="1"/>
</dbReference>
<dbReference type="Proteomes" id="UP001374579">
    <property type="component" value="Unassembled WGS sequence"/>
</dbReference>